<dbReference type="KEGG" id="nvi:100115682"/>
<dbReference type="AlphaFoldDB" id="A0A7M7QE41"/>
<keyword evidence="4" id="KW-0106">Calcium</keyword>
<keyword evidence="4" id="KW-0109">Calcium transport</keyword>
<dbReference type="RefSeq" id="XP_031785302.1">
    <property type="nucleotide sequence ID" value="XM_031929442.2"/>
</dbReference>
<keyword evidence="3" id="KW-0050">Antiport</keyword>
<dbReference type="InParanoid" id="A0A7M7QE41"/>
<feature type="transmembrane region" description="Helical" evidence="8">
    <location>
        <begin position="695"/>
        <end position="714"/>
    </location>
</feature>
<reference evidence="10" key="1">
    <citation type="submission" date="2021-01" db="UniProtKB">
        <authorList>
            <consortium name="EnsemblMetazoa"/>
        </authorList>
    </citation>
    <scope>IDENTIFICATION</scope>
</reference>
<dbReference type="EnsemblMetazoa" id="XM_031929442">
    <property type="protein sequence ID" value="XP_031785302"/>
    <property type="gene ID" value="LOC100115682"/>
</dbReference>
<dbReference type="Gene3D" id="1.20.1420.30">
    <property type="entry name" value="NCX, central ion-binding region"/>
    <property type="match status" value="1"/>
</dbReference>
<dbReference type="PANTHER" id="PTHR10846:SF72">
    <property type="entry name" value="SODIUM_POTASSIUM_CALCIUM EXCHANGER NCKX30C"/>
    <property type="match status" value="1"/>
</dbReference>
<evidence type="ECO:0000256" key="1">
    <source>
        <dbReference type="ARBA" id="ARBA00004141"/>
    </source>
</evidence>
<keyword evidence="4" id="KW-0813">Transport</keyword>
<dbReference type="GO" id="GO:0005886">
    <property type="term" value="C:plasma membrane"/>
    <property type="evidence" value="ECO:0007669"/>
    <property type="project" value="TreeGrafter"/>
</dbReference>
<keyword evidence="5 8" id="KW-0812">Transmembrane</keyword>
<dbReference type="OrthoDB" id="2127281at2759"/>
<comment type="subcellular location">
    <subcellularLocation>
        <location evidence="1">Membrane</location>
        <topology evidence="1">Multi-pass membrane protein</topology>
    </subcellularLocation>
</comment>
<keyword evidence="6 8" id="KW-1133">Transmembrane helix</keyword>
<accession>A0A7M7QE41</accession>
<feature type="transmembrane region" description="Helical" evidence="8">
    <location>
        <begin position="564"/>
        <end position="587"/>
    </location>
</feature>
<dbReference type="CTD" id="45248"/>
<keyword evidence="7 8" id="KW-0472">Membrane</keyword>
<dbReference type="Proteomes" id="UP000002358">
    <property type="component" value="Unassembled WGS sequence"/>
</dbReference>
<dbReference type="InterPro" id="IPR004837">
    <property type="entry name" value="NaCa_Exmemb"/>
</dbReference>
<evidence type="ECO:0000256" key="8">
    <source>
        <dbReference type="SAM" id="Phobius"/>
    </source>
</evidence>
<evidence type="ECO:0000313" key="11">
    <source>
        <dbReference type="Proteomes" id="UP000002358"/>
    </source>
</evidence>
<evidence type="ECO:0000256" key="2">
    <source>
        <dbReference type="ARBA" id="ARBA00005364"/>
    </source>
</evidence>
<evidence type="ECO:0000256" key="6">
    <source>
        <dbReference type="ARBA" id="ARBA00022989"/>
    </source>
</evidence>
<evidence type="ECO:0000256" key="3">
    <source>
        <dbReference type="ARBA" id="ARBA00022449"/>
    </source>
</evidence>
<keyword evidence="11" id="KW-1185">Reference proteome</keyword>
<evidence type="ECO:0000256" key="4">
    <source>
        <dbReference type="ARBA" id="ARBA00022568"/>
    </source>
</evidence>
<dbReference type="GO" id="GO:0006874">
    <property type="term" value="P:intracellular calcium ion homeostasis"/>
    <property type="evidence" value="ECO:0007669"/>
    <property type="project" value="TreeGrafter"/>
</dbReference>
<proteinExistence type="inferred from homology"/>
<dbReference type="GO" id="GO:0008273">
    <property type="term" value="F:calcium, potassium:sodium antiporter activity"/>
    <property type="evidence" value="ECO:0007669"/>
    <property type="project" value="TreeGrafter"/>
</dbReference>
<keyword evidence="4" id="KW-0406">Ion transport</keyword>
<organism evidence="10 11">
    <name type="scientific">Nasonia vitripennis</name>
    <name type="common">Parasitic wasp</name>
    <dbReference type="NCBI Taxonomy" id="7425"/>
    <lineage>
        <taxon>Eukaryota</taxon>
        <taxon>Metazoa</taxon>
        <taxon>Ecdysozoa</taxon>
        <taxon>Arthropoda</taxon>
        <taxon>Hexapoda</taxon>
        <taxon>Insecta</taxon>
        <taxon>Pterygota</taxon>
        <taxon>Neoptera</taxon>
        <taxon>Endopterygota</taxon>
        <taxon>Hymenoptera</taxon>
        <taxon>Apocrita</taxon>
        <taxon>Proctotrupomorpha</taxon>
        <taxon>Chalcidoidea</taxon>
        <taxon>Pteromalidae</taxon>
        <taxon>Pteromalinae</taxon>
        <taxon>Nasonia</taxon>
    </lineage>
</organism>
<dbReference type="Pfam" id="PF01699">
    <property type="entry name" value="Na_Ca_ex"/>
    <property type="match status" value="1"/>
</dbReference>
<name>A0A7M7QE41_NASVI</name>
<dbReference type="PANTHER" id="PTHR10846">
    <property type="entry name" value="SODIUM/POTASSIUM/CALCIUM EXCHANGER"/>
    <property type="match status" value="1"/>
</dbReference>
<evidence type="ECO:0000313" key="10">
    <source>
        <dbReference type="EnsemblMetazoa" id="XP_031785302"/>
    </source>
</evidence>
<dbReference type="InterPro" id="IPR004481">
    <property type="entry name" value="K/Na/Ca-exchanger"/>
</dbReference>
<protein>
    <recommendedName>
        <fullName evidence="9">Sodium/calcium exchanger membrane region domain-containing protein</fullName>
    </recommendedName>
</protein>
<feature type="transmembrane region" description="Helical" evidence="8">
    <location>
        <begin position="633"/>
        <end position="652"/>
    </location>
</feature>
<dbReference type="GeneID" id="100115682"/>
<feature type="transmembrane region" description="Helical" evidence="8">
    <location>
        <begin position="664"/>
        <end position="688"/>
    </location>
</feature>
<dbReference type="GO" id="GO:0005262">
    <property type="term" value="F:calcium channel activity"/>
    <property type="evidence" value="ECO:0007669"/>
    <property type="project" value="TreeGrafter"/>
</dbReference>
<feature type="transmembrane region" description="Helical" evidence="8">
    <location>
        <begin position="599"/>
        <end position="621"/>
    </location>
</feature>
<feature type="domain" description="Sodium/calcium exchanger membrane region" evidence="9">
    <location>
        <begin position="565"/>
        <end position="712"/>
    </location>
</feature>
<sequence length="723" mass="81882">MSKMHETESFWNFKYDNAIISYLNLICERYDVRDQDKLIATHGRTLGTFLTTMKNLNPAITDLQSCMDSPHWANTVAAIRSMAGFDEKERTFASPSTAQLIGLLLKNVMKVLKSIFNVTKDKVGYRKLASFNVELEAYWLPIIGSKIVPSQNSKRKKDEGKTIEEVTPHDKNIMMEFLSRRRDILFDKALKNLDSVVYTELASAQMIYVQCWNGRRPGENSRTHLEDYTNRTITNQDSCHFKSLTREEKMRAVRFSIMNLAGKKNEGLDGRVYLDKKDEKIIDFLVHNRSKVGICTKNKHLFVGANMNENDHLDGHLVMKKLVELCHKNYKKFENLFNVTATGFRKFIATQYKRQTNRRHSDALIRHLSHTKKTHDKYYRQVLPQEAVQVTTLLEEIISKNTESYESQDVTDQEFVEFNFQKENTSTKKGKIDDKATQLHAIASLKVLLDATKSRDGTAACASAVHAHTETNSLSVKLHEAVQSSGSTTVETTIGVQSLLNGKITAKQTTSVESEDEEEIQEALNMAWPNSSKKKITYLLVAPILFPLWLTLPDTRTTRGKKFFAVTFIGSILWIAAYSYLMVWWANVVGDTVQIPPEVMGLTFLAAGTSIPDLITSVIVARKGFGDMAVSSSVGSNIFDVTVGLPVPWLLYGLIYGTPVEVNSVGMVCSIAILFCMLLFVILSIAFFKWRMNKGLGFTMFLLYFVFVAVSLMFEYELITCPV</sequence>
<feature type="transmembrane region" description="Helical" evidence="8">
    <location>
        <begin position="536"/>
        <end position="552"/>
    </location>
</feature>
<evidence type="ECO:0000259" key="9">
    <source>
        <dbReference type="Pfam" id="PF01699"/>
    </source>
</evidence>
<comment type="similarity">
    <text evidence="2">Belongs to the Ca(2+):cation antiporter (CaCA) (TC 2.A.19) family. SLC24A subfamily.</text>
</comment>
<dbReference type="FunFam" id="1.20.1420.30:FF:000002">
    <property type="entry name" value="Sodium/potassium/calcium exchanger 2 isoform 1"/>
    <property type="match status" value="1"/>
</dbReference>
<evidence type="ECO:0000256" key="5">
    <source>
        <dbReference type="ARBA" id="ARBA00022692"/>
    </source>
</evidence>
<dbReference type="InterPro" id="IPR044880">
    <property type="entry name" value="NCX_ion-bd_dom_sf"/>
</dbReference>
<evidence type="ECO:0000256" key="7">
    <source>
        <dbReference type="ARBA" id="ARBA00023136"/>
    </source>
</evidence>